<sequence>MKHTNLYFIILDPIAFRALSIILAYFKESKQYIIVDTKDPKGLRSPWPSILLELIKPLLDPPIPNDPLGELNHLMQSNLRWNIAGITVAGNGKAGIGPNQLNSPNDLFIDSNGTLYIVDSYNNRIQKWFKNANSGVTIAGDMNGAPGSTSDKLYNPNNVYVDKEQNLYISDSRNNRIQLWTKGSLNGTTLIGSDVRGSALNQIKTLGLIWLDSEHHYIYAADIGNQRIMQYMVKSNIGDSGRIVAGGNGQGNRKNQLSDPYGVYYDSRSHTMYISNTNFGHTIVKWKLDDSSGTLVTGTPGTAGSKSNQLDYPGGVVVDDYGNVYVADQLNHRIQMFCHGSNGNGITIAGISGSAGSDNDKLNNPNGLAFDSEMNLYVADLHNNRIQKFMRLK</sequence>
<dbReference type="EMBL" id="CAJOBA010000256">
    <property type="protein sequence ID" value="CAF3517657.1"/>
    <property type="molecule type" value="Genomic_DNA"/>
</dbReference>
<protein>
    <submittedName>
        <fullName evidence="3">Uncharacterized protein</fullName>
    </submittedName>
</protein>
<dbReference type="Pfam" id="PF01436">
    <property type="entry name" value="NHL"/>
    <property type="match status" value="3"/>
</dbReference>
<feature type="repeat" description="NHL" evidence="2">
    <location>
        <begin position="301"/>
        <end position="340"/>
    </location>
</feature>
<feature type="repeat" description="NHL" evidence="2">
    <location>
        <begin position="349"/>
        <end position="392"/>
    </location>
</feature>
<accession>A0A8S2CNV8</accession>
<evidence type="ECO:0000313" key="4">
    <source>
        <dbReference type="EMBL" id="CAF3517657.1"/>
    </source>
</evidence>
<name>A0A8S2CNV8_9BILA</name>
<dbReference type="GO" id="GO:0008270">
    <property type="term" value="F:zinc ion binding"/>
    <property type="evidence" value="ECO:0007669"/>
    <property type="project" value="UniProtKB-KW"/>
</dbReference>
<keyword evidence="1" id="KW-0677">Repeat</keyword>
<dbReference type="CDD" id="cd05819">
    <property type="entry name" value="NHL"/>
    <property type="match status" value="1"/>
</dbReference>
<dbReference type="SUPFAM" id="SSF63829">
    <property type="entry name" value="Calcium-dependent phosphotriesterase"/>
    <property type="match status" value="1"/>
</dbReference>
<proteinExistence type="predicted"/>
<evidence type="ECO:0000256" key="1">
    <source>
        <dbReference type="ARBA" id="ARBA00022737"/>
    </source>
</evidence>
<organism evidence="3 5">
    <name type="scientific">Didymodactylos carnosus</name>
    <dbReference type="NCBI Taxonomy" id="1234261"/>
    <lineage>
        <taxon>Eukaryota</taxon>
        <taxon>Metazoa</taxon>
        <taxon>Spiralia</taxon>
        <taxon>Gnathifera</taxon>
        <taxon>Rotifera</taxon>
        <taxon>Eurotatoria</taxon>
        <taxon>Bdelloidea</taxon>
        <taxon>Philodinida</taxon>
        <taxon>Philodinidae</taxon>
        <taxon>Didymodactylos</taxon>
    </lineage>
</organism>
<reference evidence="3" key="1">
    <citation type="submission" date="2021-02" db="EMBL/GenBank/DDBJ databases">
        <authorList>
            <person name="Nowell W R."/>
        </authorList>
    </citation>
    <scope>NUCLEOTIDE SEQUENCE</scope>
</reference>
<dbReference type="Proteomes" id="UP000677228">
    <property type="component" value="Unassembled WGS sequence"/>
</dbReference>
<dbReference type="InterPro" id="IPR001258">
    <property type="entry name" value="NHL_repeat"/>
</dbReference>
<dbReference type="PANTHER" id="PTHR24104">
    <property type="entry name" value="E3 UBIQUITIN-PROTEIN LIGASE NHLRC1-RELATED"/>
    <property type="match status" value="1"/>
</dbReference>
<comment type="caution">
    <text evidence="3">The sequence shown here is derived from an EMBL/GenBank/DDBJ whole genome shotgun (WGS) entry which is preliminary data.</text>
</comment>
<dbReference type="PROSITE" id="PS51125">
    <property type="entry name" value="NHL"/>
    <property type="match status" value="3"/>
</dbReference>
<dbReference type="PANTHER" id="PTHR24104:SF25">
    <property type="entry name" value="PROTEIN LIN-41"/>
    <property type="match status" value="1"/>
</dbReference>
<dbReference type="Proteomes" id="UP000682733">
    <property type="component" value="Unassembled WGS sequence"/>
</dbReference>
<dbReference type="EMBL" id="CAJNOK010000256">
    <property type="protein sequence ID" value="CAF0740343.1"/>
    <property type="molecule type" value="Genomic_DNA"/>
</dbReference>
<gene>
    <name evidence="3" type="ORF">OVA965_LOCUS1399</name>
    <name evidence="4" type="ORF">TMI583_LOCUS1400</name>
</gene>
<evidence type="ECO:0000256" key="2">
    <source>
        <dbReference type="PROSITE-ProRule" id="PRU00504"/>
    </source>
</evidence>
<dbReference type="AlphaFoldDB" id="A0A8S2CNV8"/>
<dbReference type="InterPro" id="IPR050952">
    <property type="entry name" value="TRIM-NHL_E3_ligases"/>
</dbReference>
<dbReference type="Gene3D" id="2.120.10.30">
    <property type="entry name" value="TolB, C-terminal domain"/>
    <property type="match status" value="2"/>
</dbReference>
<feature type="repeat" description="NHL" evidence="2">
    <location>
        <begin position="92"/>
        <end position="131"/>
    </location>
</feature>
<evidence type="ECO:0000313" key="5">
    <source>
        <dbReference type="Proteomes" id="UP000677228"/>
    </source>
</evidence>
<dbReference type="InterPro" id="IPR011042">
    <property type="entry name" value="6-blade_b-propeller_TolB-like"/>
</dbReference>
<evidence type="ECO:0000313" key="3">
    <source>
        <dbReference type="EMBL" id="CAF0740343.1"/>
    </source>
</evidence>